<dbReference type="CDD" id="cd09272">
    <property type="entry name" value="RNase_HI_RT_Ty1"/>
    <property type="match status" value="1"/>
</dbReference>
<dbReference type="GO" id="GO:0003676">
    <property type="term" value="F:nucleic acid binding"/>
    <property type="evidence" value="ECO:0007669"/>
    <property type="project" value="InterPro"/>
</dbReference>
<dbReference type="OrthoDB" id="420989at2759"/>
<gene>
    <name evidence="3" type="ORF">FisN_6Hu120</name>
</gene>
<dbReference type="InterPro" id="IPR013103">
    <property type="entry name" value="RVT_2"/>
</dbReference>
<feature type="region of interest" description="Disordered" evidence="1">
    <location>
        <begin position="703"/>
        <end position="722"/>
    </location>
</feature>
<dbReference type="InterPro" id="IPR036397">
    <property type="entry name" value="RNaseH_sf"/>
</dbReference>
<dbReference type="Proteomes" id="UP000198406">
    <property type="component" value="Unassembled WGS sequence"/>
</dbReference>
<proteinExistence type="predicted"/>
<dbReference type="PANTHER" id="PTHR11439">
    <property type="entry name" value="GAG-POL-RELATED RETROTRANSPOSON"/>
    <property type="match status" value="1"/>
</dbReference>
<evidence type="ECO:0000313" key="4">
    <source>
        <dbReference type="Proteomes" id="UP000198406"/>
    </source>
</evidence>
<dbReference type="PANTHER" id="PTHR11439:SF463">
    <property type="entry name" value="REVERSE TRANSCRIPTASE TY1_COPIA-TYPE DOMAIN-CONTAINING PROTEIN"/>
    <property type="match status" value="1"/>
</dbReference>
<name>A0A1Z5KIC6_FISSO</name>
<comment type="caution">
    <text evidence="3">The sequence shown here is derived from an EMBL/GenBank/DDBJ whole genome shotgun (WGS) entry which is preliminary data.</text>
</comment>
<dbReference type="InterPro" id="IPR012337">
    <property type="entry name" value="RNaseH-like_sf"/>
</dbReference>
<dbReference type="Pfam" id="PF07727">
    <property type="entry name" value="RVT_2"/>
    <property type="match status" value="1"/>
</dbReference>
<accession>A0A1Z5KIC6</accession>
<feature type="compositionally biased region" description="Polar residues" evidence="1">
    <location>
        <begin position="711"/>
        <end position="722"/>
    </location>
</feature>
<dbReference type="SUPFAM" id="SSF53098">
    <property type="entry name" value="Ribonuclease H-like"/>
    <property type="match status" value="1"/>
</dbReference>
<dbReference type="EMBL" id="BDSP01000234">
    <property type="protein sequence ID" value="GAX25842.1"/>
    <property type="molecule type" value="Genomic_DNA"/>
</dbReference>
<reference evidence="3 4" key="1">
    <citation type="journal article" date="2015" name="Plant Cell">
        <title>Oil accumulation by the oleaginous diatom Fistulifera solaris as revealed by the genome and transcriptome.</title>
        <authorList>
            <person name="Tanaka T."/>
            <person name="Maeda Y."/>
            <person name="Veluchamy A."/>
            <person name="Tanaka M."/>
            <person name="Abida H."/>
            <person name="Marechal E."/>
            <person name="Bowler C."/>
            <person name="Muto M."/>
            <person name="Sunaga Y."/>
            <person name="Tanaka M."/>
            <person name="Yoshino T."/>
            <person name="Taniguchi T."/>
            <person name="Fukuda Y."/>
            <person name="Nemoto M."/>
            <person name="Matsumoto M."/>
            <person name="Wong P.S."/>
            <person name="Aburatani S."/>
            <person name="Fujibuchi W."/>
        </authorList>
    </citation>
    <scope>NUCLEOTIDE SEQUENCE [LARGE SCALE GENOMIC DNA]</scope>
    <source>
        <strain evidence="3 4">JPCC DA0580</strain>
    </source>
</reference>
<dbReference type="InParanoid" id="A0A1Z5KIC6"/>
<keyword evidence="4" id="KW-1185">Reference proteome</keyword>
<evidence type="ECO:0000313" key="3">
    <source>
        <dbReference type="EMBL" id="GAX25842.1"/>
    </source>
</evidence>
<evidence type="ECO:0000259" key="2">
    <source>
        <dbReference type="Pfam" id="PF07727"/>
    </source>
</evidence>
<protein>
    <recommendedName>
        <fullName evidence="2">Reverse transcriptase Ty1/copia-type domain-containing protein</fullName>
    </recommendedName>
</protein>
<feature type="region of interest" description="Disordered" evidence="1">
    <location>
        <begin position="393"/>
        <end position="439"/>
    </location>
</feature>
<sequence>MDSFERMMERAIEVIAAGGPPPEVPIDIPEGPVIPHVPVNYRIPQGFPNPPPPAPLEGEVAVRFVLTQCGLNNDQATRFMDMSVNSLEDLSEARESEIEDHIKLLGRTPVNRGGAILGLGSASKVKAAASLLHELARVGEGGAIDVYKVSLPTLRAWQVESRAINDVDDKITVTPPSLFDPKDWVSFKDGVENYFRQTKGTRKIPLYYVIRSDDRPDFSTISFAESRMWSASHSGPEYDNDNARVYQQLVQLMRGTDAWTYVVGTSEAENGPQDGRAAWRRLCRHYDGPHAVEKRVALATQELQQLTYKSEAVFPMERYVTRMSNCFRILAQNKAPKSTRDKINFFLNNIKNPNEYLLSYIARIRTSVELKQNFKLAADLLLEAVSSTAQLHERGATGNNRNVSNINSKRGNGGGGGSGSNKKKKGNNGQGPPKGAYTLEEKNGKKYCNGIDVTAPKRTFTREEWGKLGDYIEVLKNACKVACELDSHADTTCFGSNFVPIGWTDITCTVSPYSDDYEAKTDIPIAHAATAYDDPVTGRVTILVFYNGLWFGNQLKDSLINPNQCRSFGIDLCDDPWDRSRGLRLRVPDEGFEIPFTYEKNVVFFETRVPTQEELDKCFRVKMTSKVAWDPATIGAPRLSHEEETKRRLIGQVRIDPAIVSNDTAALQLDSKEFDVLLNDCSAVFSEEVFTQRLIAAVQIASDCDPPEPEGQTSGESNQEEPSFQVGAINVNQRHSRATPAEISRRFHCGLETASKTINATTQFGVRTAVGPLVRRYYPDLLQMKYRRLRSTFFNDTMFSKTLSLRGNKSAEVFTDGSYVSVKPTPDKTGETVANALRELIQEVGIPQKIVTDDAKEKLGPKTKWMEHVRQYKMDWANTEPYSHWQNRAEDAIREVRQRWKLLQHRKSIPKRLWDYGLTHIAEIMCRTVRAGSDRTPYEIVTGDTPDISEYLDFDFYDWVWYLNNPNDKEDPLSLGRWLGVSHRVGSAMCYYVLTQKGIVLSRTSVQGVTVQEHLSDEVRGRMEKYDLEIGSRLADEKYTNEASADGIIFLEDLESTVEGEEDSPIKDADDLWDEDNMQAYDHYVNAEILLPVGDGRIAGTVKKRKRDSDGKPVGKRHLNPMMDTRLYEVELADGTVRELHANNIAECMFSQVDSEGRSYRLLKEITNHRKNASAVSKEDGVVLMPNGNKAKKLTTRGWELHVDWQEGTSDWVPLKELKEAYPVQVAEYARANKIDDEPAFAWWVGHVLRKRNRILAKVKSRYWKTTHKFGIRIPKTVKEALQIDEETGTDFWRRAIEKEMGKINAMGAFERWNGGTADDLRSGKVKLPGYREITCHMIFDIKMDGKFTRKARFVADGNQTGEVPAHLTYSSVVTRELVRIAFLYAALNNLDILGCDVTNAYLNAPCREKIWVKAGPEFGDDLVGACMLIRKALYGLKSSGYSWRKALSETLSDMGYQSTVADSDVYRQRSTRKNGSHYWEFILTYVDDILCVSEKPVETMDILKKTYALKEEAAEPERYLGANIAKVQLADGRTAWSMSSNDYVKGAIDVVKGMLAEDHKVLKQGKGSDRPMPQNYRPEEDTTRVLGDRLASRYQQLIGMLRWACELGRVDILLETALMSTCLCMPREGHLEAVYKIFAYLDAHRQSNMIFDPKVVELNESAFNKTDWADSVYGDVSEELPPNAPEPLGMPVHITCFVDANHAGDTQTRRSQTGFIIYLNNAPIDWYSKKQNTCESSTFGSEFVAMRIAVERIRALRYKLRMFGIPIAGPAIILGDNESVVNSASKMEARLNKKHNAICFHAVREACAAGWIRVGWEPTATNIADLFTKMLPTEKRREHMQKIFIKKSHLDTIGSYLKLQLQGLDTVESATSTILQTWTCFFSCHD</sequence>
<organism evidence="3 4">
    <name type="scientific">Fistulifera solaris</name>
    <name type="common">Oleaginous diatom</name>
    <dbReference type="NCBI Taxonomy" id="1519565"/>
    <lineage>
        <taxon>Eukaryota</taxon>
        <taxon>Sar</taxon>
        <taxon>Stramenopiles</taxon>
        <taxon>Ochrophyta</taxon>
        <taxon>Bacillariophyta</taxon>
        <taxon>Bacillariophyceae</taxon>
        <taxon>Bacillariophycidae</taxon>
        <taxon>Naviculales</taxon>
        <taxon>Naviculaceae</taxon>
        <taxon>Fistulifera</taxon>
    </lineage>
</organism>
<feature type="domain" description="Reverse transcriptase Ty1/copia-type" evidence="2">
    <location>
        <begin position="1329"/>
        <end position="1527"/>
    </location>
</feature>
<evidence type="ECO:0000256" key="1">
    <source>
        <dbReference type="SAM" id="MobiDB-lite"/>
    </source>
</evidence>
<dbReference type="Gene3D" id="3.30.420.10">
    <property type="entry name" value="Ribonuclease H-like superfamily/Ribonuclease H"/>
    <property type="match status" value="1"/>
</dbReference>